<dbReference type="Proteomes" id="UP000039865">
    <property type="component" value="Unassembled WGS sequence"/>
</dbReference>
<feature type="region of interest" description="Disordered" evidence="1">
    <location>
        <begin position="282"/>
        <end position="329"/>
    </location>
</feature>
<feature type="compositionally biased region" description="Polar residues" evidence="1">
    <location>
        <begin position="315"/>
        <end position="329"/>
    </location>
</feature>
<name>A0A078A460_STYLE</name>
<evidence type="ECO:0000256" key="1">
    <source>
        <dbReference type="SAM" id="MobiDB-lite"/>
    </source>
</evidence>
<keyword evidence="3" id="KW-1185">Reference proteome</keyword>
<feature type="compositionally biased region" description="Basic residues" evidence="1">
    <location>
        <begin position="302"/>
        <end position="314"/>
    </location>
</feature>
<proteinExistence type="predicted"/>
<accession>A0A078A460</accession>
<evidence type="ECO:0000313" key="2">
    <source>
        <dbReference type="EMBL" id="CDW77048.1"/>
    </source>
</evidence>
<evidence type="ECO:0000313" key="3">
    <source>
        <dbReference type="Proteomes" id="UP000039865"/>
    </source>
</evidence>
<protein>
    <submittedName>
        <fullName evidence="2">Uncharacterized protein</fullName>
    </submittedName>
</protein>
<sequence>MNFDVDSMEECLASKISRHQFRDRDKQKEMSDKEFKISNFETTVERIERIQDENQKAFLLGKYIKKDSGFDLRKDDKTITDLRGIQHQARNELERIKDIIKSRRKFDREGFNLDILNSTNIFRQNDPVPQQTIIKNKNYFARASLSQVADSLQLDIDKIVQKQEPYYQHDFKQDLSQRISPKLSQSYQVIDQLSETQAINKSILLNKAAINMKYSKLFLPRNTANNTPRYEPIVENTMIITDTTKFSNRNYESFDKYQQLTQLAQEKIVYQPSLASKDSIVATNSSLSPRENRDSKQQQQRPIRKSNLRNHKLQKSVQLPKSKNNLIRPSVRYNESSMNLSDISKINSGMDVSKLSNQEANAYIKIEQQDEKPKKSPSPQLSKNFFDHNKLYLKPLQHQVMPNPSPRSSFRILMPSKI</sequence>
<gene>
    <name evidence="2" type="primary">Contig1417.g1553</name>
    <name evidence="2" type="ORF">STYLEM_6015</name>
</gene>
<dbReference type="EMBL" id="CCKQ01005785">
    <property type="protein sequence ID" value="CDW77048.1"/>
    <property type="molecule type" value="Genomic_DNA"/>
</dbReference>
<organism evidence="2 3">
    <name type="scientific">Stylonychia lemnae</name>
    <name type="common">Ciliate</name>
    <dbReference type="NCBI Taxonomy" id="5949"/>
    <lineage>
        <taxon>Eukaryota</taxon>
        <taxon>Sar</taxon>
        <taxon>Alveolata</taxon>
        <taxon>Ciliophora</taxon>
        <taxon>Intramacronucleata</taxon>
        <taxon>Spirotrichea</taxon>
        <taxon>Stichotrichia</taxon>
        <taxon>Sporadotrichida</taxon>
        <taxon>Oxytrichidae</taxon>
        <taxon>Stylonychinae</taxon>
        <taxon>Stylonychia</taxon>
    </lineage>
</organism>
<reference evidence="2 3" key="1">
    <citation type="submission" date="2014-06" db="EMBL/GenBank/DDBJ databases">
        <authorList>
            <person name="Swart Estienne"/>
        </authorList>
    </citation>
    <scope>NUCLEOTIDE SEQUENCE [LARGE SCALE GENOMIC DNA]</scope>
    <source>
        <strain evidence="2 3">130c</strain>
    </source>
</reference>
<dbReference type="AlphaFoldDB" id="A0A078A460"/>
<dbReference type="InParanoid" id="A0A078A460"/>